<proteinExistence type="inferred from homology"/>
<evidence type="ECO:0000259" key="8">
    <source>
        <dbReference type="Pfam" id="PF05598"/>
    </source>
</evidence>
<dbReference type="OrthoDB" id="9774608at2"/>
<comment type="similarity">
    <text evidence="2">Belongs to the transposase 11 family.</text>
</comment>
<evidence type="ECO:0000256" key="4">
    <source>
        <dbReference type="ARBA" id="ARBA00023125"/>
    </source>
</evidence>
<feature type="domain" description="Transposase InsH N-terminal" evidence="8">
    <location>
        <begin position="15"/>
        <end position="111"/>
    </location>
</feature>
<evidence type="ECO:0000256" key="5">
    <source>
        <dbReference type="ARBA" id="ARBA00023172"/>
    </source>
</evidence>
<feature type="region of interest" description="Disordered" evidence="6">
    <location>
        <begin position="151"/>
        <end position="193"/>
    </location>
</feature>
<evidence type="ECO:0000313" key="9">
    <source>
        <dbReference type="EMBL" id="KGF73843.1"/>
    </source>
</evidence>
<keyword evidence="5" id="KW-0233">DNA recombination</keyword>
<keyword evidence="10" id="KW-1185">Reference proteome</keyword>
<dbReference type="InterPro" id="IPR002559">
    <property type="entry name" value="Transposase_11"/>
</dbReference>
<evidence type="ECO:0000256" key="3">
    <source>
        <dbReference type="ARBA" id="ARBA00022578"/>
    </source>
</evidence>
<organism evidence="9 10">
    <name type="scientific">Neosynechococcus sphagnicola sy1</name>
    <dbReference type="NCBI Taxonomy" id="1497020"/>
    <lineage>
        <taxon>Bacteria</taxon>
        <taxon>Bacillati</taxon>
        <taxon>Cyanobacteriota</taxon>
        <taxon>Cyanophyceae</taxon>
        <taxon>Neosynechococcales</taxon>
        <taxon>Neosynechococcaceae</taxon>
        <taxon>Neosynechococcus</taxon>
    </lineage>
</organism>
<evidence type="ECO:0000256" key="6">
    <source>
        <dbReference type="SAM" id="MobiDB-lite"/>
    </source>
</evidence>
<dbReference type="Proteomes" id="UP000030170">
    <property type="component" value="Unassembled WGS sequence"/>
</dbReference>
<gene>
    <name evidence="9" type="ORF">DO97_05520</name>
</gene>
<dbReference type="Pfam" id="PF05598">
    <property type="entry name" value="DUF772"/>
    <property type="match status" value="1"/>
</dbReference>
<accession>A0A098TSU0</accession>
<feature type="compositionally biased region" description="Basic and acidic residues" evidence="6">
    <location>
        <begin position="155"/>
        <end position="164"/>
    </location>
</feature>
<dbReference type="InterPro" id="IPR008490">
    <property type="entry name" value="Transposase_InsH_N"/>
</dbReference>
<evidence type="ECO:0000259" key="7">
    <source>
        <dbReference type="Pfam" id="PF01609"/>
    </source>
</evidence>
<dbReference type="PANTHER" id="PTHR35604">
    <property type="entry name" value="TRANSPOSASE INSH FOR INSERTION SEQUENCE ELEMENT IS5A-RELATED"/>
    <property type="match status" value="1"/>
</dbReference>
<keyword evidence="3" id="KW-0815">Transposition</keyword>
<dbReference type="STRING" id="1497020.DO97_05520"/>
<dbReference type="AlphaFoldDB" id="A0A098TSU0"/>
<evidence type="ECO:0000256" key="1">
    <source>
        <dbReference type="ARBA" id="ARBA00003544"/>
    </source>
</evidence>
<name>A0A098TSU0_9CYAN</name>
<keyword evidence="4" id="KW-0238">DNA-binding</keyword>
<evidence type="ECO:0000313" key="10">
    <source>
        <dbReference type="Proteomes" id="UP000030170"/>
    </source>
</evidence>
<dbReference type="EMBL" id="JJML01000002">
    <property type="protein sequence ID" value="KGF73843.1"/>
    <property type="molecule type" value="Genomic_DNA"/>
</dbReference>
<evidence type="ECO:0000256" key="2">
    <source>
        <dbReference type="ARBA" id="ARBA00010075"/>
    </source>
</evidence>
<dbReference type="NCBIfam" id="NF033581">
    <property type="entry name" value="transpos_IS5_4"/>
    <property type="match status" value="1"/>
</dbReference>
<dbReference type="GO" id="GO:0004803">
    <property type="term" value="F:transposase activity"/>
    <property type="evidence" value="ECO:0007669"/>
    <property type="project" value="InterPro"/>
</dbReference>
<sequence>MGQQSLWDLEQRYEILAQKQDILIRLDSIIPWQEFRPILEQIHDKPRKSNAGRKPTDVLLLFKMLILQQLYNISDESLEYQINDRLSFMRFLHLGIEERVPDATTVWLFRQQLTSQQLIEPLFEQFDGYLRSHGYQAEGGQIMDATLVPVPKQRNSRDENKQIKSGETPTTWQDKPHKLAQKDTEARWTKKNGSSHFGYKDHISIDRVHGFIRRYAVSDAAVHDSKMVGSLLDFDNSGDQVWADSAYRSEVIETVLELLTYESQIHERGYRNHPLTEQQQESNREKSQIRAQVEHVFGSWVMELGGK</sequence>
<protein>
    <submittedName>
        <fullName evidence="9">Transposase</fullName>
    </submittedName>
</protein>
<reference evidence="9 10" key="1">
    <citation type="journal article" date="2014" name="Mol. Ecol.">
        <title>Evolution of Synechococcus.</title>
        <authorList>
            <person name="Dvorak P."/>
            <person name="Casamatta D."/>
            <person name="Hasler P."/>
            <person name="Poulickova A."/>
            <person name="Ondrej V."/>
            <person name="Sanges R."/>
        </authorList>
    </citation>
    <scope>NUCLEOTIDE SEQUENCE [LARGE SCALE GENOMIC DNA]</scope>
    <source>
        <strain evidence="9 10">CAUP A 1101</strain>
    </source>
</reference>
<dbReference type="GO" id="GO:0006313">
    <property type="term" value="P:DNA transposition"/>
    <property type="evidence" value="ECO:0007669"/>
    <property type="project" value="InterPro"/>
</dbReference>
<feature type="non-terminal residue" evidence="9">
    <location>
        <position position="307"/>
    </location>
</feature>
<dbReference type="RefSeq" id="WP_036530391.1">
    <property type="nucleotide sequence ID" value="NZ_JJML01000002.1"/>
</dbReference>
<dbReference type="Pfam" id="PF01609">
    <property type="entry name" value="DDE_Tnp_1"/>
    <property type="match status" value="1"/>
</dbReference>
<feature type="domain" description="Transposase IS4-like" evidence="7">
    <location>
        <begin position="139"/>
        <end position="300"/>
    </location>
</feature>
<dbReference type="PANTHER" id="PTHR35604:SF2">
    <property type="entry name" value="TRANSPOSASE INSH FOR INSERTION SEQUENCE ELEMENT IS5A-RELATED"/>
    <property type="match status" value="1"/>
</dbReference>
<dbReference type="GO" id="GO:0003677">
    <property type="term" value="F:DNA binding"/>
    <property type="evidence" value="ECO:0007669"/>
    <property type="project" value="UniProtKB-KW"/>
</dbReference>
<comment type="function">
    <text evidence="1">Involved in the transposition of the insertion sequence IS5.</text>
</comment>
<comment type="caution">
    <text evidence="9">The sequence shown here is derived from an EMBL/GenBank/DDBJ whole genome shotgun (WGS) entry which is preliminary data.</text>
</comment>
<feature type="compositionally biased region" description="Basic and acidic residues" evidence="6">
    <location>
        <begin position="174"/>
        <end position="188"/>
    </location>
</feature>
<dbReference type="InterPro" id="IPR047959">
    <property type="entry name" value="Transpos_IS5"/>
</dbReference>